<reference evidence="5 6" key="1">
    <citation type="submission" date="2023-03" db="EMBL/GenBank/DDBJ databases">
        <title>Fodinicurvata sp. CAU 1616 isolated from sea sendiment.</title>
        <authorList>
            <person name="Kim W."/>
        </authorList>
    </citation>
    <scope>NUCLEOTIDE SEQUENCE [LARGE SCALE GENOMIC DNA]</scope>
    <source>
        <strain evidence="5 6">CAU 1616</strain>
    </source>
</reference>
<organism evidence="5 6">
    <name type="scientific">Aquibaculum arenosum</name>
    <dbReference type="NCBI Taxonomy" id="3032591"/>
    <lineage>
        <taxon>Bacteria</taxon>
        <taxon>Pseudomonadati</taxon>
        <taxon>Pseudomonadota</taxon>
        <taxon>Alphaproteobacteria</taxon>
        <taxon>Rhodospirillales</taxon>
        <taxon>Rhodovibrionaceae</taxon>
        <taxon>Aquibaculum</taxon>
    </lineage>
</organism>
<dbReference type="EMBL" id="JARHUD010000004">
    <property type="protein sequence ID" value="MDF2096031.1"/>
    <property type="molecule type" value="Genomic_DNA"/>
</dbReference>
<sequence length="367" mass="39658">MNRSLLLAILIAVGATLWVVSGPLLSQDGGPDMQKAPATLDRSEQRPDVRVRTQQAEPHTLELVINGRTEMTREVQIRAEQSGAVVELPGEKGEVLEEGALIARLADRDRSAAVEEARARLASRELEFNAADRLLQRGHTAETQHAAARAEMQQARAALRRAELALEQLEVRAPFAGVLEERSAELGDFLREGDSVARLVDLDPLLVVAMVNERDIGDLSVGDRGTARLADGREAEGRLRYIARTAEETTRTFRVELAIPNPSNLFPAGVTAELRLPLEVVPAHLVSPAILVLADDGTVGVRAVDEEDRVVFHPVTIIEQRPEGLWVAGLPDEVTLITVGQEFVLDGQQVTPVDEAEVAAGQPGAGA</sequence>
<protein>
    <submittedName>
        <fullName evidence="5">Efflux RND transporter periplasmic adaptor subunit</fullName>
    </submittedName>
</protein>
<evidence type="ECO:0000256" key="1">
    <source>
        <dbReference type="ARBA" id="ARBA00009477"/>
    </source>
</evidence>
<evidence type="ECO:0000256" key="3">
    <source>
        <dbReference type="SAM" id="MobiDB-lite"/>
    </source>
</evidence>
<keyword evidence="6" id="KW-1185">Reference proteome</keyword>
<dbReference type="InterPro" id="IPR006143">
    <property type="entry name" value="RND_pump_MFP"/>
</dbReference>
<feature type="coiled-coil region" evidence="2">
    <location>
        <begin position="145"/>
        <end position="172"/>
    </location>
</feature>
<dbReference type="Pfam" id="PF25954">
    <property type="entry name" value="Beta-barrel_RND_2"/>
    <property type="match status" value="1"/>
</dbReference>
<dbReference type="SUPFAM" id="SSF111369">
    <property type="entry name" value="HlyD-like secretion proteins"/>
    <property type="match status" value="1"/>
</dbReference>
<name>A0ABT5YM38_9PROT</name>
<comment type="caution">
    <text evidence="5">The sequence shown here is derived from an EMBL/GenBank/DDBJ whole genome shotgun (WGS) entry which is preliminary data.</text>
</comment>
<proteinExistence type="inferred from homology"/>
<evidence type="ECO:0000259" key="4">
    <source>
        <dbReference type="Pfam" id="PF25954"/>
    </source>
</evidence>
<gene>
    <name evidence="5" type="ORF">P2G67_08595</name>
</gene>
<dbReference type="NCBIfam" id="TIGR01730">
    <property type="entry name" value="RND_mfp"/>
    <property type="match status" value="1"/>
</dbReference>
<feature type="domain" description="CusB-like beta-barrel" evidence="4">
    <location>
        <begin position="207"/>
        <end position="276"/>
    </location>
</feature>
<evidence type="ECO:0000313" key="6">
    <source>
        <dbReference type="Proteomes" id="UP001215503"/>
    </source>
</evidence>
<evidence type="ECO:0000256" key="2">
    <source>
        <dbReference type="SAM" id="Coils"/>
    </source>
</evidence>
<dbReference type="Gene3D" id="2.40.50.100">
    <property type="match status" value="1"/>
</dbReference>
<comment type="similarity">
    <text evidence="1">Belongs to the membrane fusion protein (MFP) (TC 8.A.1) family.</text>
</comment>
<dbReference type="Proteomes" id="UP001215503">
    <property type="component" value="Unassembled WGS sequence"/>
</dbReference>
<feature type="region of interest" description="Disordered" evidence="3">
    <location>
        <begin position="26"/>
        <end position="45"/>
    </location>
</feature>
<dbReference type="Gene3D" id="1.10.287.470">
    <property type="entry name" value="Helix hairpin bin"/>
    <property type="match status" value="1"/>
</dbReference>
<dbReference type="PANTHER" id="PTHR30469">
    <property type="entry name" value="MULTIDRUG RESISTANCE PROTEIN MDTA"/>
    <property type="match status" value="1"/>
</dbReference>
<evidence type="ECO:0000313" key="5">
    <source>
        <dbReference type="EMBL" id="MDF2096031.1"/>
    </source>
</evidence>
<dbReference type="RefSeq" id="WP_275822038.1">
    <property type="nucleotide sequence ID" value="NZ_JARHUD010000004.1"/>
</dbReference>
<accession>A0ABT5YM38</accession>
<dbReference type="PANTHER" id="PTHR30469:SF29">
    <property type="entry name" value="BLR2860 PROTEIN"/>
    <property type="match status" value="1"/>
</dbReference>
<dbReference type="InterPro" id="IPR058792">
    <property type="entry name" value="Beta-barrel_RND_2"/>
</dbReference>
<dbReference type="Gene3D" id="2.40.30.170">
    <property type="match status" value="1"/>
</dbReference>
<keyword evidence="2" id="KW-0175">Coiled coil</keyword>